<dbReference type="RefSeq" id="XP_067922526.1">
    <property type="nucleotide sequence ID" value="XM_068065501.1"/>
</dbReference>
<evidence type="ECO:0000313" key="2">
    <source>
        <dbReference type="EMBL" id="PHJ20841.1"/>
    </source>
</evidence>
<keyword evidence="3" id="KW-1185">Reference proteome</keyword>
<evidence type="ECO:0000313" key="3">
    <source>
        <dbReference type="Proteomes" id="UP000221165"/>
    </source>
</evidence>
<dbReference type="EMBL" id="MIGC01002573">
    <property type="protein sequence ID" value="PHJ20841.1"/>
    <property type="molecule type" value="Genomic_DNA"/>
</dbReference>
<proteinExistence type="predicted"/>
<feature type="region of interest" description="Disordered" evidence="1">
    <location>
        <begin position="1"/>
        <end position="33"/>
    </location>
</feature>
<feature type="compositionally biased region" description="Basic and acidic residues" evidence="1">
    <location>
        <begin position="1"/>
        <end position="12"/>
    </location>
</feature>
<gene>
    <name evidence="2" type="ORF">CSUI_005325</name>
</gene>
<reference evidence="2 3" key="1">
    <citation type="journal article" date="2017" name="Int. J. Parasitol.">
        <title>The genome of the protozoan parasite Cystoisospora suis and a reverse vaccinology approach to identify vaccine candidates.</title>
        <authorList>
            <person name="Palmieri N."/>
            <person name="Shrestha A."/>
            <person name="Ruttkowski B."/>
            <person name="Beck T."/>
            <person name="Vogl C."/>
            <person name="Tomley F."/>
            <person name="Blake D.P."/>
            <person name="Joachim A."/>
        </authorList>
    </citation>
    <scope>NUCLEOTIDE SEQUENCE [LARGE SCALE GENOMIC DNA]</scope>
    <source>
        <strain evidence="2 3">Wien I</strain>
    </source>
</reference>
<dbReference type="Proteomes" id="UP000221165">
    <property type="component" value="Unassembled WGS sequence"/>
</dbReference>
<accession>A0A2C6K6X9</accession>
<protein>
    <submittedName>
        <fullName evidence="2">Uncharacterized protein</fullName>
    </submittedName>
</protein>
<organism evidence="2 3">
    <name type="scientific">Cystoisospora suis</name>
    <dbReference type="NCBI Taxonomy" id="483139"/>
    <lineage>
        <taxon>Eukaryota</taxon>
        <taxon>Sar</taxon>
        <taxon>Alveolata</taxon>
        <taxon>Apicomplexa</taxon>
        <taxon>Conoidasida</taxon>
        <taxon>Coccidia</taxon>
        <taxon>Eucoccidiorida</taxon>
        <taxon>Eimeriorina</taxon>
        <taxon>Sarcocystidae</taxon>
        <taxon>Cystoisospora</taxon>
    </lineage>
</organism>
<name>A0A2C6K6X9_9APIC</name>
<evidence type="ECO:0000256" key="1">
    <source>
        <dbReference type="SAM" id="MobiDB-lite"/>
    </source>
</evidence>
<dbReference type="AlphaFoldDB" id="A0A2C6K6X9"/>
<dbReference type="GeneID" id="94428712"/>
<feature type="non-terminal residue" evidence="2">
    <location>
        <position position="1"/>
    </location>
</feature>
<sequence>EERSTTLSRRDVLALSGTKAERSEEEEHTTPPRHERIAAVGEVFGATDRLLRKSMCVNAAPPPPKESLL</sequence>
<dbReference type="VEuPathDB" id="ToxoDB:CSUI_005325"/>
<comment type="caution">
    <text evidence="2">The sequence shown here is derived from an EMBL/GenBank/DDBJ whole genome shotgun (WGS) entry which is preliminary data.</text>
</comment>